<dbReference type="GO" id="GO:0003676">
    <property type="term" value="F:nucleic acid binding"/>
    <property type="evidence" value="ECO:0007669"/>
    <property type="project" value="InterPro"/>
</dbReference>
<dbReference type="Gene3D" id="3.30.420.10">
    <property type="entry name" value="Ribonuclease H-like superfamily/Ribonuclease H"/>
    <property type="match status" value="1"/>
</dbReference>
<evidence type="ECO:0000259" key="1">
    <source>
        <dbReference type="PROSITE" id="PS50879"/>
    </source>
</evidence>
<dbReference type="Proteomes" id="UP000018888">
    <property type="component" value="Unassembled WGS sequence"/>
</dbReference>
<reference evidence="2 3" key="1">
    <citation type="journal article" date="2013" name="Proc. Natl. Acad. Sci. U.S.A.">
        <title>Genome of an arbuscular mycorrhizal fungus provides insight into the oldest plant symbiosis.</title>
        <authorList>
            <person name="Tisserant E."/>
            <person name="Malbreil M."/>
            <person name="Kuo A."/>
            <person name="Kohler A."/>
            <person name="Symeonidi A."/>
            <person name="Balestrini R."/>
            <person name="Charron P."/>
            <person name="Duensing N."/>
            <person name="Frei Dit Frey N."/>
            <person name="Gianinazzi-Pearson V."/>
            <person name="Gilbert L.B."/>
            <person name="Handa Y."/>
            <person name="Herr J.R."/>
            <person name="Hijri M."/>
            <person name="Koul R."/>
            <person name="Kawaguchi M."/>
            <person name="Krajinski F."/>
            <person name="Lammers P.J."/>
            <person name="Masclaux F.G."/>
            <person name="Murat C."/>
            <person name="Morin E."/>
            <person name="Ndikumana S."/>
            <person name="Pagni M."/>
            <person name="Petitpierre D."/>
            <person name="Requena N."/>
            <person name="Rosikiewicz P."/>
            <person name="Riley R."/>
            <person name="Saito K."/>
            <person name="San Clemente H."/>
            <person name="Shapiro H."/>
            <person name="van Tuinen D."/>
            <person name="Becard G."/>
            <person name="Bonfante P."/>
            <person name="Paszkowski U."/>
            <person name="Shachar-Hill Y.Y."/>
            <person name="Tuskan G.A."/>
            <person name="Young P.W."/>
            <person name="Sanders I.R."/>
            <person name="Henrissat B."/>
            <person name="Rensing S.A."/>
            <person name="Grigoriev I.V."/>
            <person name="Corradi N."/>
            <person name="Roux C."/>
            <person name="Martin F."/>
        </authorList>
    </citation>
    <scope>NUCLEOTIDE SEQUENCE [LARGE SCALE GENOMIC DNA]</scope>
    <source>
        <strain evidence="2 3">DAOM 197198</strain>
    </source>
</reference>
<keyword evidence="3" id="KW-1185">Reference proteome</keyword>
<dbReference type="VEuPathDB" id="FungiDB:RhiirFUN_004835"/>
<dbReference type="InterPro" id="IPR002156">
    <property type="entry name" value="RNaseH_domain"/>
</dbReference>
<gene>
    <name evidence="2" type="ORF">GLOIN_2v1788498</name>
</gene>
<name>A0A2P4P3J4_RHIID</name>
<dbReference type="GO" id="GO:0004523">
    <property type="term" value="F:RNA-DNA hybrid ribonuclease activity"/>
    <property type="evidence" value="ECO:0007669"/>
    <property type="project" value="InterPro"/>
</dbReference>
<reference evidence="2 3" key="2">
    <citation type="journal article" date="2018" name="New Phytol.">
        <title>High intraspecific genome diversity in the model arbuscular mycorrhizal symbiont Rhizophagus irregularis.</title>
        <authorList>
            <person name="Chen E.C.H."/>
            <person name="Morin E."/>
            <person name="Beaudet D."/>
            <person name="Noel J."/>
            <person name="Yildirir G."/>
            <person name="Ndikumana S."/>
            <person name="Charron P."/>
            <person name="St-Onge C."/>
            <person name="Giorgi J."/>
            <person name="Kruger M."/>
            <person name="Marton T."/>
            <person name="Ropars J."/>
            <person name="Grigoriev I.V."/>
            <person name="Hainaut M."/>
            <person name="Henrissat B."/>
            <person name="Roux C."/>
            <person name="Martin F."/>
            <person name="Corradi N."/>
        </authorList>
    </citation>
    <scope>NUCLEOTIDE SEQUENCE [LARGE SCALE GENOMIC DNA]</scope>
    <source>
        <strain evidence="2 3">DAOM 197198</strain>
    </source>
</reference>
<dbReference type="InterPro" id="IPR012337">
    <property type="entry name" value="RNaseH-like_sf"/>
</dbReference>
<evidence type="ECO:0000313" key="3">
    <source>
        <dbReference type="Proteomes" id="UP000018888"/>
    </source>
</evidence>
<comment type="caution">
    <text evidence="2">The sequence shown here is derived from an EMBL/GenBank/DDBJ whole genome shotgun (WGS) entry which is preliminary data.</text>
</comment>
<proteinExistence type="predicted"/>
<protein>
    <recommendedName>
        <fullName evidence="1">RNase H type-1 domain-containing protein</fullName>
    </recommendedName>
</protein>
<dbReference type="SUPFAM" id="SSF53098">
    <property type="entry name" value="Ribonuclease H-like"/>
    <property type="match status" value="1"/>
</dbReference>
<dbReference type="PROSITE" id="PS50879">
    <property type="entry name" value="RNASE_H_1"/>
    <property type="match status" value="1"/>
</dbReference>
<organism evidence="2 3">
    <name type="scientific">Rhizophagus irregularis (strain DAOM 181602 / DAOM 197198 / MUCL 43194)</name>
    <name type="common">Arbuscular mycorrhizal fungus</name>
    <name type="synonym">Glomus intraradices</name>
    <dbReference type="NCBI Taxonomy" id="747089"/>
    <lineage>
        <taxon>Eukaryota</taxon>
        <taxon>Fungi</taxon>
        <taxon>Fungi incertae sedis</taxon>
        <taxon>Mucoromycota</taxon>
        <taxon>Glomeromycotina</taxon>
        <taxon>Glomeromycetes</taxon>
        <taxon>Glomerales</taxon>
        <taxon>Glomeraceae</taxon>
        <taxon>Rhizophagus</taxon>
    </lineage>
</organism>
<dbReference type="EMBL" id="AUPC02000419">
    <property type="protein sequence ID" value="POG59952.1"/>
    <property type="molecule type" value="Genomic_DNA"/>
</dbReference>
<accession>A0A2P4P3J4</accession>
<sequence length="524" mass="61097">MDIRNILAERSLVEYYTDGSLTPSTPITMGKQNPNLVYTNMDAAFCVNNKPHLSVQANLSLWPSSTRSELVAIFMALLTAPMNAIIKIYTDSQNAICMINNHHNKSGRKLLKQTNSLILLKINILLQEKKMELILEKVKGHSGDAMNEMADELAKSTGNSNHYFNNRFNYSNRTVRFFPIFKQIPIEYNLRKFIKTLMNTRVAAEWSILKTNEYETPINWNITWNLIYRYKGFNCISVKKYWHLIFITKLFAKLLPIGTILLQKKPNIYKDFVCPRCNANKEESRYHFIECDANKKLWPIIKNKMQDDLVPIIQKLNDSPENSSKIISEKLNQILGSQHDNNKFTDFCLLALEAKINTNFSKISKQTFGLSESKNILLLASLLDSCIIHFKELIWLPRCNATVAWEKARNIRRKDKLNRSENMDRYYKSSHQNSKHLRQDKQYLKENNLIDSQEYQIVVLDDIPIEQKSVQSETSLNENPILSKFHRVGKKAHDQMCLLISNNWWYSWAYKKTKKIINNVVIDL</sequence>
<evidence type="ECO:0000313" key="2">
    <source>
        <dbReference type="EMBL" id="POG59952.1"/>
    </source>
</evidence>
<dbReference type="InterPro" id="IPR036397">
    <property type="entry name" value="RNaseH_sf"/>
</dbReference>
<feature type="domain" description="RNase H type-1" evidence="1">
    <location>
        <begin position="9"/>
        <end position="159"/>
    </location>
</feature>
<dbReference type="AlphaFoldDB" id="A0A2P4P3J4"/>
<dbReference type="Pfam" id="PF00075">
    <property type="entry name" value="RNase_H"/>
    <property type="match status" value="1"/>
</dbReference>